<keyword evidence="2" id="KW-1185">Reference proteome</keyword>
<reference evidence="1 2" key="1">
    <citation type="submission" date="2024-05" db="EMBL/GenBank/DDBJ databases">
        <authorList>
            <person name="Wallberg A."/>
        </authorList>
    </citation>
    <scope>NUCLEOTIDE SEQUENCE [LARGE SCALE GENOMIC DNA]</scope>
</reference>
<evidence type="ECO:0000313" key="2">
    <source>
        <dbReference type="Proteomes" id="UP001497623"/>
    </source>
</evidence>
<dbReference type="AlphaFoldDB" id="A0AAV2SH63"/>
<name>A0AAV2SH63_MEGNR</name>
<gene>
    <name evidence="1" type="ORF">MNOR_LOCUS37550</name>
</gene>
<proteinExistence type="predicted"/>
<accession>A0AAV2SH63</accession>
<dbReference type="Proteomes" id="UP001497623">
    <property type="component" value="Unassembled WGS sequence"/>
</dbReference>
<protein>
    <submittedName>
        <fullName evidence="1">Uncharacterized protein</fullName>
    </submittedName>
</protein>
<evidence type="ECO:0000313" key="1">
    <source>
        <dbReference type="EMBL" id="CAL4200517.1"/>
    </source>
</evidence>
<dbReference type="EMBL" id="CAXKWB010076589">
    <property type="protein sequence ID" value="CAL4200517.1"/>
    <property type="molecule type" value="Genomic_DNA"/>
</dbReference>
<comment type="caution">
    <text evidence="1">The sequence shown here is derived from an EMBL/GenBank/DDBJ whole genome shotgun (WGS) entry which is preliminary data.</text>
</comment>
<sequence length="302" mass="34424">MVVRIVQGYALGGIVFNWIIKVIGNADICPNAHLRMELMCLMSQAEINIFNQTQAVEAVISACYALNYEYLTGSLYGEFSILTLRRLMEVFERIMRIDYIPNDVIGNGCLLKYGAKLANELEYVNNKRMSSALHDVSCQYGLNPYKYTEPRGLYSLIALLETITGCVQVTPNNINRCFIYGRSDTVFNMLDILIKSFKTCFQMPQLTNVTAKLVMDSIEFLIVGISHNENSEKVLDNMIELDCMIKCLLMKRGPFSMETSPITREIVCRYGRKLLSVQDYVESWIGYDNLPTISYLLSHLEL</sequence>
<organism evidence="1 2">
    <name type="scientific">Meganyctiphanes norvegica</name>
    <name type="common">Northern krill</name>
    <name type="synonym">Thysanopoda norvegica</name>
    <dbReference type="NCBI Taxonomy" id="48144"/>
    <lineage>
        <taxon>Eukaryota</taxon>
        <taxon>Metazoa</taxon>
        <taxon>Ecdysozoa</taxon>
        <taxon>Arthropoda</taxon>
        <taxon>Crustacea</taxon>
        <taxon>Multicrustacea</taxon>
        <taxon>Malacostraca</taxon>
        <taxon>Eumalacostraca</taxon>
        <taxon>Eucarida</taxon>
        <taxon>Euphausiacea</taxon>
        <taxon>Euphausiidae</taxon>
        <taxon>Meganyctiphanes</taxon>
    </lineage>
</organism>